<protein>
    <submittedName>
        <fullName evidence="3">Thioredoxin-related protein</fullName>
    </submittedName>
</protein>
<gene>
    <name evidence="3" type="ORF">SAMN05444398_105230</name>
</gene>
<evidence type="ECO:0000259" key="2">
    <source>
        <dbReference type="Pfam" id="PF13098"/>
    </source>
</evidence>
<sequence>MLTRRILMATLAATAVAGKWAVATEMGDDGLHKQPWFLDSFLELGDDLAHAADQDRHLMILFEQKGCPYCRELHQVNFARPEIADYIKANFDVIQLNLWGSREVMDFDGEVLEERDLAQKWGVNYTPTTLLFAAEAVGAQSARDAESFRLPGYLKPFHYLSSLEYVETGEYRQQPFQRYLQDKFEALEKQGIDPDVW</sequence>
<feature type="chain" id="PRO_5013246451" evidence="1">
    <location>
        <begin position="18"/>
        <end position="197"/>
    </location>
</feature>
<evidence type="ECO:0000313" key="4">
    <source>
        <dbReference type="Proteomes" id="UP000183974"/>
    </source>
</evidence>
<dbReference type="SUPFAM" id="SSF52833">
    <property type="entry name" value="Thioredoxin-like"/>
    <property type="match status" value="1"/>
</dbReference>
<evidence type="ECO:0000313" key="3">
    <source>
        <dbReference type="EMBL" id="SHL77758.1"/>
    </source>
</evidence>
<dbReference type="Proteomes" id="UP000183974">
    <property type="component" value="Unassembled WGS sequence"/>
</dbReference>
<evidence type="ECO:0000256" key="1">
    <source>
        <dbReference type="SAM" id="SignalP"/>
    </source>
</evidence>
<dbReference type="RefSeq" id="WP_073034874.1">
    <property type="nucleotide sequence ID" value="NZ_BMLR01000005.1"/>
</dbReference>
<feature type="domain" description="Thioredoxin-like fold" evidence="2">
    <location>
        <begin position="52"/>
        <end position="145"/>
    </location>
</feature>
<keyword evidence="1" id="KW-0732">Signal</keyword>
<keyword evidence="4" id="KW-1185">Reference proteome</keyword>
<dbReference type="AlphaFoldDB" id="A0A1M7DEC4"/>
<dbReference type="OrthoDB" id="9811036at2"/>
<proteinExistence type="predicted"/>
<dbReference type="InterPro" id="IPR036249">
    <property type="entry name" value="Thioredoxin-like_sf"/>
</dbReference>
<name>A0A1M7DEC4_9RHOB</name>
<dbReference type="InterPro" id="IPR041737">
    <property type="entry name" value="SoxW"/>
</dbReference>
<dbReference type="Gene3D" id="3.40.30.10">
    <property type="entry name" value="Glutaredoxin"/>
    <property type="match status" value="1"/>
</dbReference>
<organism evidence="3 4">
    <name type="scientific">Roseovarius pacificus</name>
    <dbReference type="NCBI Taxonomy" id="337701"/>
    <lineage>
        <taxon>Bacteria</taxon>
        <taxon>Pseudomonadati</taxon>
        <taxon>Pseudomonadota</taxon>
        <taxon>Alphaproteobacteria</taxon>
        <taxon>Rhodobacterales</taxon>
        <taxon>Roseobacteraceae</taxon>
        <taxon>Roseovarius</taxon>
    </lineage>
</organism>
<dbReference type="CDD" id="cd02951">
    <property type="entry name" value="SoxW"/>
    <property type="match status" value="1"/>
</dbReference>
<dbReference type="EMBL" id="FRBR01000005">
    <property type="protein sequence ID" value="SHL77758.1"/>
    <property type="molecule type" value="Genomic_DNA"/>
</dbReference>
<dbReference type="Pfam" id="PF13098">
    <property type="entry name" value="Thioredoxin_2"/>
    <property type="match status" value="1"/>
</dbReference>
<accession>A0A1M7DEC4</accession>
<dbReference type="STRING" id="337701.SAMN05444398_105230"/>
<reference evidence="3 4" key="1">
    <citation type="submission" date="2016-11" db="EMBL/GenBank/DDBJ databases">
        <authorList>
            <person name="Jaros S."/>
            <person name="Januszkiewicz K."/>
            <person name="Wedrychowicz H."/>
        </authorList>
    </citation>
    <scope>NUCLEOTIDE SEQUENCE [LARGE SCALE GENOMIC DNA]</scope>
    <source>
        <strain evidence="3 4">DSM 29589</strain>
    </source>
</reference>
<dbReference type="InterPro" id="IPR012336">
    <property type="entry name" value="Thioredoxin-like_fold"/>
</dbReference>
<feature type="signal peptide" evidence="1">
    <location>
        <begin position="1"/>
        <end position="17"/>
    </location>
</feature>